<dbReference type="InterPro" id="IPR028956">
    <property type="entry name" value="Imm51"/>
</dbReference>
<dbReference type="RefSeq" id="WP_108687278.1">
    <property type="nucleotide sequence ID" value="NZ_QCYK01000002.1"/>
</dbReference>
<keyword evidence="2" id="KW-1185">Reference proteome</keyword>
<accession>A0A2T7BGM4</accession>
<comment type="caution">
    <text evidence="1">The sequence shown here is derived from an EMBL/GenBank/DDBJ whole genome shotgun (WGS) entry which is preliminary data.</text>
</comment>
<sequence>MANYFPFTISDYKGTFGIVAAVESPELNSRYFDIFHKYHYEGNGYTWEGIIRQILEQKAPDLLPHLEYDTLEGGFYAYADTKENQLRFLAILVPVFNDDEALEDFVSQADPARMTAGERG</sequence>
<proteinExistence type="predicted"/>
<dbReference type="OrthoDB" id="8657476at2"/>
<dbReference type="Pfam" id="PF15595">
    <property type="entry name" value="Imm51"/>
    <property type="match status" value="1"/>
</dbReference>
<gene>
    <name evidence="1" type="ORF">DCC81_14205</name>
</gene>
<dbReference type="EMBL" id="QCYK01000002">
    <property type="protein sequence ID" value="PUZ25439.1"/>
    <property type="molecule type" value="Genomic_DNA"/>
</dbReference>
<dbReference type="Proteomes" id="UP000244450">
    <property type="component" value="Unassembled WGS sequence"/>
</dbReference>
<evidence type="ECO:0000313" key="1">
    <source>
        <dbReference type="EMBL" id="PUZ25439.1"/>
    </source>
</evidence>
<name>A0A2T7BGM4_9BACT</name>
<protein>
    <recommendedName>
        <fullName evidence="3">Immunity protein 51</fullName>
    </recommendedName>
</protein>
<dbReference type="AlphaFoldDB" id="A0A2T7BGM4"/>
<organism evidence="1 2">
    <name type="scientific">Chitinophaga parva</name>
    <dbReference type="NCBI Taxonomy" id="2169414"/>
    <lineage>
        <taxon>Bacteria</taxon>
        <taxon>Pseudomonadati</taxon>
        <taxon>Bacteroidota</taxon>
        <taxon>Chitinophagia</taxon>
        <taxon>Chitinophagales</taxon>
        <taxon>Chitinophagaceae</taxon>
        <taxon>Chitinophaga</taxon>
    </lineage>
</organism>
<evidence type="ECO:0008006" key="3">
    <source>
        <dbReference type="Google" id="ProtNLM"/>
    </source>
</evidence>
<evidence type="ECO:0000313" key="2">
    <source>
        <dbReference type="Proteomes" id="UP000244450"/>
    </source>
</evidence>
<reference evidence="1 2" key="1">
    <citation type="submission" date="2018-04" db="EMBL/GenBank/DDBJ databases">
        <title>Chitinophaga fuyangensis sp. nov., isolated from soil in a chemical factory.</title>
        <authorList>
            <person name="Chen K."/>
        </authorList>
    </citation>
    <scope>NUCLEOTIDE SEQUENCE [LARGE SCALE GENOMIC DNA]</scope>
    <source>
        <strain evidence="1 2">LY-1</strain>
    </source>
</reference>